<dbReference type="PRINTS" id="PR00368">
    <property type="entry name" value="FADPNR"/>
</dbReference>
<dbReference type="PRINTS" id="PR00411">
    <property type="entry name" value="PNDRDTASEI"/>
</dbReference>
<dbReference type="InterPro" id="IPR036188">
    <property type="entry name" value="FAD/NAD-bd_sf"/>
</dbReference>
<evidence type="ECO:0000256" key="3">
    <source>
        <dbReference type="ARBA" id="ARBA00022827"/>
    </source>
</evidence>
<feature type="non-terminal residue" evidence="6">
    <location>
        <position position="224"/>
    </location>
</feature>
<dbReference type="PANTHER" id="PTHR11806:SF0">
    <property type="entry name" value="PROTEIN MTO1 HOMOLOG, MITOCHONDRIAL"/>
    <property type="match status" value="1"/>
</dbReference>
<dbReference type="GO" id="GO:0005829">
    <property type="term" value="C:cytosol"/>
    <property type="evidence" value="ECO:0007669"/>
    <property type="project" value="TreeGrafter"/>
</dbReference>
<dbReference type="Gene3D" id="3.50.50.60">
    <property type="entry name" value="FAD/NAD(P)-binding domain"/>
    <property type="match status" value="1"/>
</dbReference>
<dbReference type="SUPFAM" id="SSF51905">
    <property type="entry name" value="FAD/NAD(P)-binding domain"/>
    <property type="match status" value="1"/>
</dbReference>
<evidence type="ECO:0000313" key="6">
    <source>
        <dbReference type="EMBL" id="SVC99311.1"/>
    </source>
</evidence>
<proteinExistence type="predicted"/>
<gene>
    <name evidence="6" type="ORF">METZ01_LOCUS352165</name>
</gene>
<dbReference type="GO" id="GO:0002098">
    <property type="term" value="P:tRNA wobble uridine modification"/>
    <property type="evidence" value="ECO:0007669"/>
    <property type="project" value="TreeGrafter"/>
</dbReference>
<dbReference type="AlphaFoldDB" id="A0A382RRP6"/>
<dbReference type="EMBL" id="UINC01123080">
    <property type="protein sequence ID" value="SVC99311.1"/>
    <property type="molecule type" value="Genomic_DNA"/>
</dbReference>
<accession>A0A382RRP6</accession>
<dbReference type="Pfam" id="PF01134">
    <property type="entry name" value="GIDA"/>
    <property type="match status" value="1"/>
</dbReference>
<dbReference type="InterPro" id="IPR040131">
    <property type="entry name" value="MnmG_N"/>
</dbReference>
<feature type="compositionally biased region" description="Polar residues" evidence="4">
    <location>
        <begin position="208"/>
        <end position="218"/>
    </location>
</feature>
<organism evidence="6">
    <name type="scientific">marine metagenome</name>
    <dbReference type="NCBI Taxonomy" id="408172"/>
    <lineage>
        <taxon>unclassified sequences</taxon>
        <taxon>metagenomes</taxon>
        <taxon>ecological metagenomes</taxon>
    </lineage>
</organism>
<keyword evidence="2" id="KW-0285">Flavoprotein</keyword>
<dbReference type="FunFam" id="3.50.50.60:FF:000010">
    <property type="entry name" value="tRNA uridine 5-carboxymethylaminomethyl modification enzyme MnmG"/>
    <property type="match status" value="1"/>
</dbReference>
<feature type="domain" description="MnmG N-terminal" evidence="5">
    <location>
        <begin position="10"/>
        <end position="223"/>
    </location>
</feature>
<protein>
    <recommendedName>
        <fullName evidence="5">MnmG N-terminal domain-containing protein</fullName>
    </recommendedName>
</protein>
<evidence type="ECO:0000256" key="2">
    <source>
        <dbReference type="ARBA" id="ARBA00022630"/>
    </source>
</evidence>
<keyword evidence="3" id="KW-0274">FAD</keyword>
<sequence length="224" mass="23986">MPWTYEQNYDVIVVGAGHAGTEAALASARIGCRTLLLTMNLDTVGQMSCNPAIGGIAKGHMVREIDALGGEMARNIDATGLQFRMLNRRKGPAVQAPRAQADKKAYQFRMKEVVERQSNLDLKQGTLEELRVEGDHVSGIVAKGGTVFPGKTVILTTGTFLKGLIHVGDFSYAAGRAGEQSAEKASEALTRLGFELGRLKTGTPPRVNAQTIDFSSAEPQLGDE</sequence>
<evidence type="ECO:0000256" key="4">
    <source>
        <dbReference type="SAM" id="MobiDB-lite"/>
    </source>
</evidence>
<comment type="cofactor">
    <cofactor evidence="1">
        <name>FAD</name>
        <dbReference type="ChEBI" id="CHEBI:57692"/>
    </cofactor>
</comment>
<dbReference type="InterPro" id="IPR002218">
    <property type="entry name" value="MnmG-rel"/>
</dbReference>
<evidence type="ECO:0000256" key="1">
    <source>
        <dbReference type="ARBA" id="ARBA00001974"/>
    </source>
</evidence>
<evidence type="ECO:0000259" key="5">
    <source>
        <dbReference type="Pfam" id="PF01134"/>
    </source>
</evidence>
<reference evidence="6" key="1">
    <citation type="submission" date="2018-05" db="EMBL/GenBank/DDBJ databases">
        <authorList>
            <person name="Lanie J.A."/>
            <person name="Ng W.-L."/>
            <person name="Kazmierczak K.M."/>
            <person name="Andrzejewski T.M."/>
            <person name="Davidsen T.M."/>
            <person name="Wayne K.J."/>
            <person name="Tettelin H."/>
            <person name="Glass J.I."/>
            <person name="Rusch D."/>
            <person name="Podicherti R."/>
            <person name="Tsui H.-C.T."/>
            <person name="Winkler M.E."/>
        </authorList>
    </citation>
    <scope>NUCLEOTIDE SEQUENCE</scope>
</reference>
<dbReference type="GO" id="GO:0050660">
    <property type="term" value="F:flavin adenine dinucleotide binding"/>
    <property type="evidence" value="ECO:0007669"/>
    <property type="project" value="InterPro"/>
</dbReference>
<dbReference type="GO" id="GO:0030488">
    <property type="term" value="P:tRNA methylation"/>
    <property type="evidence" value="ECO:0007669"/>
    <property type="project" value="TreeGrafter"/>
</dbReference>
<dbReference type="PANTHER" id="PTHR11806">
    <property type="entry name" value="GLUCOSE INHIBITED DIVISION PROTEIN A"/>
    <property type="match status" value="1"/>
</dbReference>
<name>A0A382RRP6_9ZZZZ</name>
<feature type="region of interest" description="Disordered" evidence="4">
    <location>
        <begin position="205"/>
        <end position="224"/>
    </location>
</feature>